<reference evidence="2" key="1">
    <citation type="journal article" date="2023" name="Nat. Plants">
        <title>Single-cell RNA sequencing provides a high-resolution roadmap for understanding the multicellular compartmentation of specialized metabolism.</title>
        <authorList>
            <person name="Sun S."/>
            <person name="Shen X."/>
            <person name="Li Y."/>
            <person name="Li Y."/>
            <person name="Wang S."/>
            <person name="Li R."/>
            <person name="Zhang H."/>
            <person name="Shen G."/>
            <person name="Guo B."/>
            <person name="Wei J."/>
            <person name="Xu J."/>
            <person name="St-Pierre B."/>
            <person name="Chen S."/>
            <person name="Sun C."/>
        </authorList>
    </citation>
    <scope>NUCLEOTIDE SEQUENCE [LARGE SCALE GENOMIC DNA]</scope>
</reference>
<protein>
    <submittedName>
        <fullName evidence="1">Uncharacterized protein</fullName>
    </submittedName>
</protein>
<organism evidence="1 2">
    <name type="scientific">Catharanthus roseus</name>
    <name type="common">Madagascar periwinkle</name>
    <name type="synonym">Vinca rosea</name>
    <dbReference type="NCBI Taxonomy" id="4058"/>
    <lineage>
        <taxon>Eukaryota</taxon>
        <taxon>Viridiplantae</taxon>
        <taxon>Streptophyta</taxon>
        <taxon>Embryophyta</taxon>
        <taxon>Tracheophyta</taxon>
        <taxon>Spermatophyta</taxon>
        <taxon>Magnoliopsida</taxon>
        <taxon>eudicotyledons</taxon>
        <taxon>Gunneridae</taxon>
        <taxon>Pentapetalae</taxon>
        <taxon>asterids</taxon>
        <taxon>lamiids</taxon>
        <taxon>Gentianales</taxon>
        <taxon>Apocynaceae</taxon>
        <taxon>Rauvolfioideae</taxon>
        <taxon>Vinceae</taxon>
        <taxon>Catharanthinae</taxon>
        <taxon>Catharanthus</taxon>
    </lineage>
</organism>
<evidence type="ECO:0000313" key="2">
    <source>
        <dbReference type="Proteomes" id="UP001060085"/>
    </source>
</evidence>
<gene>
    <name evidence="1" type="ORF">M9H77_25477</name>
</gene>
<sequence>MQMDTNCIAENRRSADFHPTVWGDFFLSFSSYDISLESDSSSVAKLQYLKEEVKNMLQKTPNNSVEKLDLIDAIQRLGVAYHFDSEIEATLCNIYDSYHELLSKDHQDTNDLRVVALRFRLLRQQGYHVSSDVLSKYKDEESKFSDSSIGTNNLGGILSLYEAANYGVAEENILDEALKFTSSYLESLLPTLNHLDASKVNHALNLPVQKALARVAARLYIPIYEEDESHDSILLKFTKLDFNFLQKLHQKELSDITKWWKGLNCTKNFPFARDRLVECYFWISGVYFEPKYGLARKFVTKVISMTTIIDDIYDAHGTLEELTLFTNAIDRWEINEAAELPSYMKCCYEALLDVYLEMEKELGKQDESRLFGITYAKETMKQLVKAYLEEAKWYYSGYVPSVEEYLKVALITGAYTMLTTNSFVGMGEIATKEAFEWATNQPLLVRAASIICRLTDDIVGHEFEQERGHVASAVECYVKQNGTSKQEAYAEFQKIITNAWKNINKECLEPTAIPKPLLERVVNLARVIHLLYKDEDNFTNSKTKIKNLIILLLVYPTKI</sequence>
<evidence type="ECO:0000313" key="1">
    <source>
        <dbReference type="EMBL" id="KAI5656684.1"/>
    </source>
</evidence>
<proteinExistence type="predicted"/>
<dbReference type="EMBL" id="CM044706">
    <property type="protein sequence ID" value="KAI5656684.1"/>
    <property type="molecule type" value="Genomic_DNA"/>
</dbReference>
<accession>A0ACC0A927</accession>
<dbReference type="Proteomes" id="UP001060085">
    <property type="component" value="Linkage Group LG06"/>
</dbReference>
<keyword evidence="2" id="KW-1185">Reference proteome</keyword>
<name>A0ACC0A927_CATRO</name>
<comment type="caution">
    <text evidence="1">The sequence shown here is derived from an EMBL/GenBank/DDBJ whole genome shotgun (WGS) entry which is preliminary data.</text>
</comment>